<dbReference type="Proteomes" id="UP000095762">
    <property type="component" value="Unassembled WGS sequence"/>
</dbReference>
<name>A0A174VQY3_9FIRM</name>
<gene>
    <name evidence="1" type="ORF">ERS852569_03444</name>
</gene>
<evidence type="ECO:0000313" key="2">
    <source>
        <dbReference type="Proteomes" id="UP000095762"/>
    </source>
</evidence>
<protein>
    <submittedName>
        <fullName evidence="1">Type IV secretory pathway, VirB4 components</fullName>
    </submittedName>
</protein>
<dbReference type="RefSeq" id="WP_055060521.1">
    <property type="nucleotide sequence ID" value="NZ_CZBP01000037.1"/>
</dbReference>
<accession>A0A174VQY3</accession>
<organism evidence="1 2">
    <name type="scientific">Blautia obeum</name>
    <dbReference type="NCBI Taxonomy" id="40520"/>
    <lineage>
        <taxon>Bacteria</taxon>
        <taxon>Bacillati</taxon>
        <taxon>Bacillota</taxon>
        <taxon>Clostridia</taxon>
        <taxon>Lachnospirales</taxon>
        <taxon>Lachnospiraceae</taxon>
        <taxon>Blautia</taxon>
    </lineage>
</organism>
<evidence type="ECO:0000313" key="1">
    <source>
        <dbReference type="EMBL" id="CUQ37022.1"/>
    </source>
</evidence>
<sequence>MRILHSSTKKKQTVAQEQVQSEKDCFPYQKAYKNGIIRLADQTYAKMYAVPDTQRSADVKKMFLNLLVSFGTRIHIQQTAYCRNVATEESVQLLYKFFIVSAEADSIDTARQIFNNISTKIMEYGANIVPLTQTFSALYDTYHMEPTLSVDENMWWALRLEEDLTSESFWKCMRVKGMRSREFLVPKTLEYFEDHARVGDMYVRVLKVEPFSLSESIISELMDLDFSTIISMHCDGMDGHTAERKGRKSWKQKGYDLPDSRTDESFSVMKNHFFSVTTTAVIFAEDKKQLDENTELFQSLLEHYCTDSEILYSPHLQKAGFFAGVPCGICRHLVSNDVSSAGFLFSE</sequence>
<dbReference type="AlphaFoldDB" id="A0A174VQY3"/>
<proteinExistence type="predicted"/>
<reference evidence="1 2" key="1">
    <citation type="submission" date="2015-09" db="EMBL/GenBank/DDBJ databases">
        <authorList>
            <consortium name="Pathogen Informatics"/>
        </authorList>
    </citation>
    <scope>NUCLEOTIDE SEQUENCE [LARGE SCALE GENOMIC DNA]</scope>
    <source>
        <strain evidence="1 2">2789STDY5834957</strain>
    </source>
</reference>
<dbReference type="EMBL" id="CZBP01000037">
    <property type="protein sequence ID" value="CUQ37022.1"/>
    <property type="molecule type" value="Genomic_DNA"/>
</dbReference>